<name>A0A098LJA8_9BACT</name>
<gene>
    <name evidence="2" type="ORF">MYP_3784</name>
</gene>
<organism evidence="2 3">
    <name type="scientific">Sporocytophaga myxococcoides</name>
    <dbReference type="NCBI Taxonomy" id="153721"/>
    <lineage>
        <taxon>Bacteria</taxon>
        <taxon>Pseudomonadati</taxon>
        <taxon>Bacteroidota</taxon>
        <taxon>Cytophagia</taxon>
        <taxon>Cytophagales</taxon>
        <taxon>Cytophagaceae</taxon>
        <taxon>Sporocytophaga</taxon>
    </lineage>
</organism>
<sequence length="265" mass="30128">MDTALLGRFSEEGLKIANAIGIIELLSEYVDAEKKYNSTPSIENKVSILDLDRRLANAIQRASLEISAVASEIDCEEERADQISYYLKKREDDRETKFTVAAISVGAIATITSGILFATSDNSNMEHVIQVGGGIAEAVLGFMIFTSKPKLEFYHPRNHLEEIWNGKETSLLFPAHVWYYFNYYNPDKPEEPSLRVQILKGWKAIYEWEKKENKHNQNMVALFFGKGGQYTSETLKARARMLDQLQANITLMKQDLTKLASYLDK</sequence>
<feature type="transmembrane region" description="Helical" evidence="1">
    <location>
        <begin position="129"/>
        <end position="147"/>
    </location>
</feature>
<keyword evidence="3" id="KW-1185">Reference proteome</keyword>
<accession>A0A098LJA8</accession>
<keyword evidence="1" id="KW-0812">Transmembrane</keyword>
<keyword evidence="1" id="KW-1133">Transmembrane helix</keyword>
<evidence type="ECO:0000256" key="1">
    <source>
        <dbReference type="SAM" id="Phobius"/>
    </source>
</evidence>
<dbReference type="AlphaFoldDB" id="A0A098LJA8"/>
<proteinExistence type="predicted"/>
<evidence type="ECO:0000313" key="3">
    <source>
        <dbReference type="Proteomes" id="UP000030185"/>
    </source>
</evidence>
<feature type="transmembrane region" description="Helical" evidence="1">
    <location>
        <begin position="98"/>
        <end position="117"/>
    </location>
</feature>
<comment type="caution">
    <text evidence="2">The sequence shown here is derived from an EMBL/GenBank/DDBJ whole genome shotgun (WGS) entry which is preliminary data.</text>
</comment>
<protein>
    <submittedName>
        <fullName evidence="2">Uncharacterized protein</fullName>
    </submittedName>
</protein>
<evidence type="ECO:0000313" key="2">
    <source>
        <dbReference type="EMBL" id="GAL86554.1"/>
    </source>
</evidence>
<reference evidence="2 3" key="1">
    <citation type="submission" date="2014-09" db="EMBL/GenBank/DDBJ databases">
        <title>Sporocytophaga myxococcoides PG-01 genome sequencing.</title>
        <authorList>
            <person name="Liu L."/>
            <person name="Gao P.J."/>
            <person name="Chen G.J."/>
            <person name="Wang L.S."/>
        </authorList>
    </citation>
    <scope>NUCLEOTIDE SEQUENCE [LARGE SCALE GENOMIC DNA]</scope>
    <source>
        <strain evidence="2 3">PG-01</strain>
    </source>
</reference>
<dbReference type="Proteomes" id="UP000030185">
    <property type="component" value="Unassembled WGS sequence"/>
</dbReference>
<dbReference type="EMBL" id="BBLT01000008">
    <property type="protein sequence ID" value="GAL86554.1"/>
    <property type="molecule type" value="Genomic_DNA"/>
</dbReference>
<keyword evidence="1" id="KW-0472">Membrane</keyword>
<dbReference type="eggNOG" id="ENOG502Z9XD">
    <property type="taxonomic scope" value="Bacteria"/>
</dbReference>